<evidence type="ECO:0000256" key="2">
    <source>
        <dbReference type="ARBA" id="ARBA00023163"/>
    </source>
</evidence>
<keyword evidence="3" id="KW-0539">Nucleus</keyword>
<evidence type="ECO:0000256" key="4">
    <source>
        <dbReference type="SAM" id="MobiDB-lite"/>
    </source>
</evidence>
<dbReference type="OrthoDB" id="5392779at2759"/>
<feature type="region of interest" description="Disordered" evidence="4">
    <location>
        <begin position="81"/>
        <end position="106"/>
    </location>
</feature>
<evidence type="ECO:0000313" key="5">
    <source>
        <dbReference type="EMBL" id="CZR65240.1"/>
    </source>
</evidence>
<proteinExistence type="predicted"/>
<dbReference type="CDD" id="cd12148">
    <property type="entry name" value="fungal_TF_MHR"/>
    <property type="match status" value="1"/>
</dbReference>
<evidence type="ECO:0000256" key="3">
    <source>
        <dbReference type="ARBA" id="ARBA00023242"/>
    </source>
</evidence>
<dbReference type="STRING" id="576137.A0A1L7XJL7"/>
<keyword evidence="6" id="KW-1185">Reference proteome</keyword>
<sequence length="668" mass="74313">MDKNSSPGGGKLGERLGRVETLLERLVEKEEGIAGPTQDAHQLSDTPESAVEFLTPYSSNGSNVQNAPVLSLFNNEVVSRREMPGQSAERPGATMPGTGPAGRPPSKIEKLRQTLAALLPSQEDASLIAESTNEFDTSQLQLKNFSVNALMDKYMSSVASLVTSDDELAGTIKGLECILLQGLFHINSGNIRRAWLSFRRGLTIAQLLGLQKAYLKPLDEVDLMTVMAIKMMWHKVIQSDRYLGVILGLPCGTGDDCFGDEEESLQGLNADNRDVFERRLCIIAGSINARNLKESSTKSYTVTQQLDEKMDRLSNEMSQSWWEIPSLAVVERSLAVSGQFDRLLAQLWFFQLKALLHLPFMLCAGTDRRYEYSKFNCLNASRELVLRYLALRRFGNTQLICRVVDFAAFIGAIILILDQVGPPSPDAESPKTQQLRESDRSLIRKKLKVKKTPTGTRSLDYNRLIAIQFVEQFERIALSAVLTVLWHSSFVLLTNSVVNVHLAKLPHTSTCNQLSESNKQHQIETALVTSGVSDATRITCDAAPYPRRLIHLTKDIRSTMARLSISKAVRALLSRIIDDTNAEALEVLGEAYSRPLGFNNILDCLYRGHSDMPTELRAASPSVDARPTLLQFQKEIGEKKEDWALTDTTATRVLNLIEKGQIQLVFSW</sequence>
<evidence type="ECO:0000313" key="6">
    <source>
        <dbReference type="Proteomes" id="UP000184330"/>
    </source>
</evidence>
<protein>
    <recommendedName>
        <fullName evidence="7">Transcription factor domain-containing protein</fullName>
    </recommendedName>
</protein>
<organism evidence="5 6">
    <name type="scientific">Phialocephala subalpina</name>
    <dbReference type="NCBI Taxonomy" id="576137"/>
    <lineage>
        <taxon>Eukaryota</taxon>
        <taxon>Fungi</taxon>
        <taxon>Dikarya</taxon>
        <taxon>Ascomycota</taxon>
        <taxon>Pezizomycotina</taxon>
        <taxon>Leotiomycetes</taxon>
        <taxon>Helotiales</taxon>
        <taxon>Mollisiaceae</taxon>
        <taxon>Phialocephala</taxon>
        <taxon>Phialocephala fortinii species complex</taxon>
    </lineage>
</organism>
<keyword evidence="2" id="KW-0804">Transcription</keyword>
<dbReference type="PANTHER" id="PTHR47840">
    <property type="entry name" value="ZN(II)2CYS6 TRANSCRIPTION FACTOR (EUROFUNG)-RELATED"/>
    <property type="match status" value="1"/>
</dbReference>
<dbReference type="PANTHER" id="PTHR47840:SF1">
    <property type="entry name" value="ZN(II)2CYS6 TRANSCRIPTION FACTOR (EUROFUNG)"/>
    <property type="match status" value="1"/>
</dbReference>
<accession>A0A1L7XJL7</accession>
<dbReference type="Proteomes" id="UP000184330">
    <property type="component" value="Unassembled WGS sequence"/>
</dbReference>
<dbReference type="AlphaFoldDB" id="A0A1L7XJL7"/>
<reference evidence="5 6" key="1">
    <citation type="submission" date="2016-03" db="EMBL/GenBank/DDBJ databases">
        <authorList>
            <person name="Ploux O."/>
        </authorList>
    </citation>
    <scope>NUCLEOTIDE SEQUENCE [LARGE SCALE GENOMIC DNA]</scope>
    <source>
        <strain evidence="5 6">UAMH 11012</strain>
    </source>
</reference>
<name>A0A1L7XJL7_9HELO</name>
<evidence type="ECO:0008006" key="7">
    <source>
        <dbReference type="Google" id="ProtNLM"/>
    </source>
</evidence>
<evidence type="ECO:0000256" key="1">
    <source>
        <dbReference type="ARBA" id="ARBA00023015"/>
    </source>
</evidence>
<gene>
    <name evidence="5" type="ORF">PAC_15140</name>
</gene>
<keyword evidence="1" id="KW-0805">Transcription regulation</keyword>
<dbReference type="EMBL" id="FJOG01000030">
    <property type="protein sequence ID" value="CZR65240.1"/>
    <property type="molecule type" value="Genomic_DNA"/>
</dbReference>